<sequence>PPELLNDYNKELSAKVHELQQSLNEKQKKVKSEEDRTSTLKEHFKNATVEAQNTQALLEAKNSETETELHLKQVAERELGRLQIEIQKIDKQVNDIQDQTNLVQNEIFRTNEKIDELKTNMGFDQEELEQWTLAEKQKEEDQEIIEQYSKQDEKKIKDINLDSEKWTKLTELKKTEYEKEITETQSVQIELEKTAEDYKALHKERQDLIQQWEDTIEAMNKRDEMIQKAGEALTNGKDDIQRRQEDLYEHTKRFEDRVQDNKKLEQQIDKSGRVLEGLRDQNEKLKKHIKDLEDELEVIRNTLAKSSSDLNNKRIEKKYLQDQIKKKEEKLEALTTQLKETTTRLEESKVYMGDLESRSKYVSDVLVSEETKLKNMDKRLEELKTQLYHQSQALFKERQKEANMIAEIGGTNSQNKNMVSKISQLESVVLKQQELLYNIEFQVQQMERRVNRAQGERTEEEKIKLNLQIEELQKTLDEHEAQFDMIKGEWTKVIGEVRKIKKEVDIKEDEKAKLTEKVHDLTLENNSLEEEMKLLSREKEDLLVQHDIQKLQVKRMRDMLRARSDEVSGLENRKYQLEMLYVEKEQKVKAHKEMLGAELKAYEDERRKLSLELSNRRVHIDKLKNKYNIMIQRMKPDEDGEEVSQAQFLIRAIQEREELQRIGDKLDEEIQKLESHDRGLEHTLSLFKNHNISHNEHYKKVDLNDPDIRQKVELENKCKDLDTLTSRRIQEQHDYEESATRKQKEFEAVMIEQKEI</sequence>
<feature type="coiled-coil region" evidence="2">
    <location>
        <begin position="191"/>
        <end position="222"/>
    </location>
</feature>
<dbReference type="GO" id="GO:0036159">
    <property type="term" value="P:inner dynein arm assembly"/>
    <property type="evidence" value="ECO:0007669"/>
    <property type="project" value="InterPro"/>
</dbReference>
<dbReference type="KEGG" id="ngr:NAEGRDRAFT_380"/>
<dbReference type="InParanoid" id="D2VG83"/>
<dbReference type="eggNOG" id="ENOG502QS0D">
    <property type="taxonomic scope" value="Eukaryota"/>
</dbReference>
<feature type="coiled-coil region" evidence="2">
    <location>
        <begin position="436"/>
        <end position="545"/>
    </location>
</feature>
<dbReference type="GO" id="GO:0060285">
    <property type="term" value="P:cilium-dependent cell motility"/>
    <property type="evidence" value="ECO:0007669"/>
    <property type="project" value="TreeGrafter"/>
</dbReference>
<feature type="coiled-coil region" evidence="2">
    <location>
        <begin position="72"/>
        <end position="106"/>
    </location>
</feature>
<dbReference type="RefSeq" id="XP_002676968.1">
    <property type="nucleotide sequence ID" value="XM_002676922.1"/>
</dbReference>
<dbReference type="InterPro" id="IPR033290">
    <property type="entry name" value="CCDC39"/>
</dbReference>
<evidence type="ECO:0008006" key="5">
    <source>
        <dbReference type="Google" id="ProtNLM"/>
    </source>
</evidence>
<evidence type="ECO:0000256" key="1">
    <source>
        <dbReference type="ARBA" id="ARBA00023054"/>
    </source>
</evidence>
<reference evidence="3 4" key="1">
    <citation type="journal article" date="2010" name="Cell">
        <title>The genome of Naegleria gruberi illuminates early eukaryotic versatility.</title>
        <authorList>
            <person name="Fritz-Laylin L.K."/>
            <person name="Prochnik S.E."/>
            <person name="Ginger M.L."/>
            <person name="Dacks J.B."/>
            <person name="Carpenter M.L."/>
            <person name="Field M.C."/>
            <person name="Kuo A."/>
            <person name="Paredez A."/>
            <person name="Chapman J."/>
            <person name="Pham J."/>
            <person name="Shu S."/>
            <person name="Neupane R."/>
            <person name="Cipriano M."/>
            <person name="Mancuso J."/>
            <person name="Tu H."/>
            <person name="Salamov A."/>
            <person name="Lindquist E."/>
            <person name="Shapiro H."/>
            <person name="Lucas S."/>
            <person name="Grigoriev I.V."/>
            <person name="Cande W.Z."/>
            <person name="Fulton C."/>
            <person name="Rokhsar D.S."/>
            <person name="Dawson S.C."/>
        </authorList>
    </citation>
    <scope>NUCLEOTIDE SEQUENCE [LARGE SCALE GENOMIC DNA]</scope>
    <source>
        <strain evidence="3 4">NEG-M</strain>
    </source>
</reference>
<dbReference type="GO" id="GO:0003341">
    <property type="term" value="P:cilium movement"/>
    <property type="evidence" value="ECO:0007669"/>
    <property type="project" value="InterPro"/>
</dbReference>
<feature type="non-terminal residue" evidence="3">
    <location>
        <position position="1"/>
    </location>
</feature>
<feature type="coiled-coil region" evidence="2">
    <location>
        <begin position="261"/>
        <end position="386"/>
    </location>
</feature>
<dbReference type="EMBL" id="GG738869">
    <property type="protein sequence ID" value="EFC44224.1"/>
    <property type="molecule type" value="Genomic_DNA"/>
</dbReference>
<organism evidence="4">
    <name type="scientific">Naegleria gruberi</name>
    <name type="common">Amoeba</name>
    <dbReference type="NCBI Taxonomy" id="5762"/>
    <lineage>
        <taxon>Eukaryota</taxon>
        <taxon>Discoba</taxon>
        <taxon>Heterolobosea</taxon>
        <taxon>Tetramitia</taxon>
        <taxon>Eutetramitia</taxon>
        <taxon>Vahlkampfiidae</taxon>
        <taxon>Naegleria</taxon>
    </lineage>
</organism>
<evidence type="ECO:0000313" key="4">
    <source>
        <dbReference type="Proteomes" id="UP000006671"/>
    </source>
</evidence>
<keyword evidence="1 2" id="KW-0175">Coiled coil</keyword>
<proteinExistence type="predicted"/>
<dbReference type="PANTHER" id="PTHR18962:SF0">
    <property type="entry name" value="COILED-COIL DOMAIN-CONTAINING PROTEIN 39"/>
    <property type="match status" value="1"/>
</dbReference>
<dbReference type="AlphaFoldDB" id="D2VG83"/>
<dbReference type="Pfam" id="PF24161">
    <property type="entry name" value="CCDC39"/>
    <property type="match status" value="1"/>
</dbReference>
<dbReference type="OrthoDB" id="10259720at2759"/>
<dbReference type="SUPFAM" id="SSF57997">
    <property type="entry name" value="Tropomyosin"/>
    <property type="match status" value="1"/>
</dbReference>
<gene>
    <name evidence="3" type="ORF">NAEGRDRAFT_380</name>
</gene>
<dbReference type="GO" id="GO:0005930">
    <property type="term" value="C:axoneme"/>
    <property type="evidence" value="ECO:0007669"/>
    <property type="project" value="InterPro"/>
</dbReference>
<feature type="coiled-coil region" evidence="2">
    <location>
        <begin position="5"/>
        <end position="36"/>
    </location>
</feature>
<feature type="non-terminal residue" evidence="3">
    <location>
        <position position="756"/>
    </location>
</feature>
<dbReference type="Gene3D" id="1.10.287.1490">
    <property type="match status" value="1"/>
</dbReference>
<dbReference type="STRING" id="5762.D2VG83"/>
<name>D2VG83_NAEGR</name>
<evidence type="ECO:0000313" key="3">
    <source>
        <dbReference type="EMBL" id="EFC44224.1"/>
    </source>
</evidence>
<evidence type="ECO:0000256" key="2">
    <source>
        <dbReference type="SAM" id="Coils"/>
    </source>
</evidence>
<dbReference type="VEuPathDB" id="AmoebaDB:NAEGRDRAFT_380"/>
<dbReference type="GeneID" id="8848186"/>
<protein>
    <recommendedName>
        <fullName evidence="5">Coiled-coil domain-containing protein 39</fullName>
    </recommendedName>
</protein>
<dbReference type="OMA" id="NSKNCDE"/>
<accession>D2VG83</accession>
<feature type="coiled-coil region" evidence="2">
    <location>
        <begin position="649"/>
        <end position="676"/>
    </location>
</feature>
<dbReference type="PANTHER" id="PTHR18962">
    <property type="entry name" value="COILED-COIL DOMAIN-CONTAINING PROTEIN 39"/>
    <property type="match status" value="1"/>
</dbReference>
<keyword evidence="4" id="KW-1185">Reference proteome</keyword>
<dbReference type="Proteomes" id="UP000006671">
    <property type="component" value="Unassembled WGS sequence"/>
</dbReference>